<organism evidence="3 4">
    <name type="scientific">Mucilaginibacter myungsuensis</name>
    <dbReference type="NCBI Taxonomy" id="649104"/>
    <lineage>
        <taxon>Bacteria</taxon>
        <taxon>Pseudomonadati</taxon>
        <taxon>Bacteroidota</taxon>
        <taxon>Sphingobacteriia</taxon>
        <taxon>Sphingobacteriales</taxon>
        <taxon>Sphingobacteriaceae</taxon>
        <taxon>Mucilaginibacter</taxon>
    </lineage>
</organism>
<dbReference type="Proteomes" id="UP000622475">
    <property type="component" value="Unassembled WGS sequence"/>
</dbReference>
<evidence type="ECO:0000256" key="2">
    <source>
        <dbReference type="SAM" id="SignalP"/>
    </source>
</evidence>
<feature type="signal peptide" evidence="2">
    <location>
        <begin position="1"/>
        <end position="26"/>
    </location>
</feature>
<evidence type="ECO:0000313" key="3">
    <source>
        <dbReference type="EMBL" id="MBE9664168.1"/>
    </source>
</evidence>
<evidence type="ECO:0000256" key="1">
    <source>
        <dbReference type="SAM" id="Phobius"/>
    </source>
</evidence>
<name>A0A929L120_9SPHI</name>
<keyword evidence="1" id="KW-0812">Transmembrane</keyword>
<proteinExistence type="predicted"/>
<keyword evidence="2" id="KW-0732">Signal</keyword>
<sequence>MVKIKKLILFLILSFVISISSLCVYADPGGLPGGGDTGGCDPFDPSNCATPLDTWLIVLIAGGLLLGYRQIQKQKSPSV</sequence>
<protein>
    <recommendedName>
        <fullName evidence="5">Secreted protein with PEP-CTERM sorting signal</fullName>
    </recommendedName>
</protein>
<accession>A0A929L120</accession>
<evidence type="ECO:0008006" key="5">
    <source>
        <dbReference type="Google" id="ProtNLM"/>
    </source>
</evidence>
<evidence type="ECO:0000313" key="4">
    <source>
        <dbReference type="Proteomes" id="UP000622475"/>
    </source>
</evidence>
<gene>
    <name evidence="3" type="ORF">IRJ16_19965</name>
</gene>
<keyword evidence="1" id="KW-0472">Membrane</keyword>
<dbReference type="EMBL" id="JADFFL010000010">
    <property type="protein sequence ID" value="MBE9664168.1"/>
    <property type="molecule type" value="Genomic_DNA"/>
</dbReference>
<reference evidence="3" key="1">
    <citation type="submission" date="2020-10" db="EMBL/GenBank/DDBJ databases">
        <title>Mucilaginibacter mali sp. nov., isolated from rhizosphere soil of apple orchard.</title>
        <authorList>
            <person name="Lee J.-S."/>
            <person name="Kim H.S."/>
            <person name="Kim J.-S."/>
        </authorList>
    </citation>
    <scope>NUCLEOTIDE SEQUENCE</scope>
    <source>
        <strain evidence="3">KCTC 22746</strain>
    </source>
</reference>
<feature type="transmembrane region" description="Helical" evidence="1">
    <location>
        <begin position="50"/>
        <end position="68"/>
    </location>
</feature>
<dbReference type="AlphaFoldDB" id="A0A929L120"/>
<feature type="chain" id="PRO_5037457960" description="Secreted protein with PEP-CTERM sorting signal" evidence="2">
    <location>
        <begin position="27"/>
        <end position="79"/>
    </location>
</feature>
<dbReference type="RefSeq" id="WP_194113416.1">
    <property type="nucleotide sequence ID" value="NZ_JADFFL010000010.1"/>
</dbReference>
<keyword evidence="1" id="KW-1133">Transmembrane helix</keyword>
<keyword evidence="4" id="KW-1185">Reference proteome</keyword>
<comment type="caution">
    <text evidence="3">The sequence shown here is derived from an EMBL/GenBank/DDBJ whole genome shotgun (WGS) entry which is preliminary data.</text>
</comment>